<comment type="caution">
    <text evidence="2">The sequence shown here is derived from an EMBL/GenBank/DDBJ whole genome shotgun (WGS) entry which is preliminary data.</text>
</comment>
<dbReference type="InterPro" id="IPR007627">
    <property type="entry name" value="RNA_pol_sigma70_r2"/>
</dbReference>
<feature type="domain" description="RNA polymerase sigma-70 region 2" evidence="1">
    <location>
        <begin position="20"/>
        <end position="73"/>
    </location>
</feature>
<evidence type="ECO:0000313" key="2">
    <source>
        <dbReference type="EMBL" id="TDD13103.1"/>
    </source>
</evidence>
<sequence length="88" mass="10059">MTPPPRPPAGDDGAEFAQWYRREFPDLLLFAHRLGARWHEAFDLAQEACAKAFPRWPEIGKPRAYVRVAIRNVYFKKSQGAGKASSTW</sequence>
<dbReference type="GO" id="GO:0006352">
    <property type="term" value="P:DNA-templated transcription initiation"/>
    <property type="evidence" value="ECO:0007669"/>
    <property type="project" value="InterPro"/>
</dbReference>
<reference evidence="2 3" key="1">
    <citation type="submission" date="2019-03" db="EMBL/GenBank/DDBJ databases">
        <title>Draft genome sequences of novel Actinobacteria.</title>
        <authorList>
            <person name="Sahin N."/>
            <person name="Ay H."/>
            <person name="Saygin H."/>
        </authorList>
    </citation>
    <scope>NUCLEOTIDE SEQUENCE [LARGE SCALE GENOMIC DNA]</scope>
    <source>
        <strain evidence="2 3">KC712</strain>
    </source>
</reference>
<protein>
    <recommendedName>
        <fullName evidence="1">RNA polymerase sigma-70 region 2 domain-containing protein</fullName>
    </recommendedName>
</protein>
<dbReference type="RefSeq" id="WP_132516766.1">
    <property type="nucleotide sequence ID" value="NZ_SMKP01000186.1"/>
</dbReference>
<evidence type="ECO:0000313" key="3">
    <source>
        <dbReference type="Proteomes" id="UP000294543"/>
    </source>
</evidence>
<dbReference type="InterPro" id="IPR013325">
    <property type="entry name" value="RNA_pol_sigma_r2"/>
</dbReference>
<dbReference type="Gene3D" id="1.10.1740.10">
    <property type="match status" value="1"/>
</dbReference>
<dbReference type="SUPFAM" id="SSF88946">
    <property type="entry name" value="Sigma2 domain of RNA polymerase sigma factors"/>
    <property type="match status" value="1"/>
</dbReference>
<organism evidence="2 3">
    <name type="scientific">Nonomuraea diastatica</name>
    <dbReference type="NCBI Taxonomy" id="1848329"/>
    <lineage>
        <taxon>Bacteria</taxon>
        <taxon>Bacillati</taxon>
        <taxon>Actinomycetota</taxon>
        <taxon>Actinomycetes</taxon>
        <taxon>Streptosporangiales</taxon>
        <taxon>Streptosporangiaceae</taxon>
        <taxon>Nonomuraea</taxon>
    </lineage>
</organism>
<keyword evidence="3" id="KW-1185">Reference proteome</keyword>
<dbReference type="EMBL" id="SMKP01000186">
    <property type="protein sequence ID" value="TDD13103.1"/>
    <property type="molecule type" value="Genomic_DNA"/>
</dbReference>
<dbReference type="AlphaFoldDB" id="A0A4R4WA92"/>
<proteinExistence type="predicted"/>
<dbReference type="Proteomes" id="UP000294543">
    <property type="component" value="Unassembled WGS sequence"/>
</dbReference>
<name>A0A4R4WA92_9ACTN</name>
<evidence type="ECO:0000259" key="1">
    <source>
        <dbReference type="Pfam" id="PF04542"/>
    </source>
</evidence>
<dbReference type="Pfam" id="PF04542">
    <property type="entry name" value="Sigma70_r2"/>
    <property type="match status" value="1"/>
</dbReference>
<dbReference type="OrthoDB" id="3608473at2"/>
<dbReference type="GO" id="GO:0003700">
    <property type="term" value="F:DNA-binding transcription factor activity"/>
    <property type="evidence" value="ECO:0007669"/>
    <property type="project" value="InterPro"/>
</dbReference>
<accession>A0A4R4WA92</accession>
<gene>
    <name evidence="2" type="ORF">E1294_42250</name>
</gene>